<dbReference type="GO" id="GO:0071541">
    <property type="term" value="C:eukaryotic translation initiation factor 3 complex, eIF3m"/>
    <property type="evidence" value="ECO:0007669"/>
    <property type="project" value="TreeGrafter"/>
</dbReference>
<evidence type="ECO:0000256" key="2">
    <source>
        <dbReference type="ARBA" id="ARBA00022540"/>
    </source>
</evidence>
<comment type="similarity">
    <text evidence="7">Belongs to the eIF-3 subunit I family.</text>
</comment>
<dbReference type="PRINTS" id="PR00320">
    <property type="entry name" value="GPROTEINBRPT"/>
</dbReference>
<dbReference type="InterPro" id="IPR019775">
    <property type="entry name" value="WD40_repeat_CS"/>
</dbReference>
<dbReference type="PANTHER" id="PTHR19877:SF1">
    <property type="entry name" value="EUKARYOTIC TRANSLATION INITIATION FACTOR 3 SUBUNIT I"/>
    <property type="match status" value="1"/>
</dbReference>
<sequence>MRPILIKGHERPLTYLKYNKEGDLLFSCALDRNPAVWYADKGELLGTYRGHIGSVWGCDVSRDSKLLITASADQTAKVWDVQTGSELFTFEFKSTVKSVEFGVGDKLAVIATDSFRDMSSAIHVKHIARDPSEQCGDSVIEFSPGGRINRAVWGPLNRTIISGGEQGVVRVWDVETKKVIYESDKDTGHQKAITSLAKSRDGSHLLTASIDKSAKLWDIRSMKLLRTYKAEAPVNAVALSPLLDHVVLGGGQDASTVTNDPRAGKFEAKFYHKVLEEEIGSVKGHFGPINALAFNPDGKSFASGGEDGYLRLHHFDHDYFNMAI</sequence>
<gene>
    <name evidence="9" type="ORF">DCAR_0314281</name>
</gene>
<evidence type="ECO:0000256" key="3">
    <source>
        <dbReference type="ARBA" id="ARBA00022574"/>
    </source>
</evidence>
<feature type="repeat" description="WD" evidence="8">
    <location>
        <begin position="6"/>
        <end position="47"/>
    </location>
</feature>
<keyword evidence="1 7" id="KW-0963">Cytoplasm</keyword>
<accession>A0AAF1AWG6</accession>
<dbReference type="GO" id="GO:0003723">
    <property type="term" value="F:RNA binding"/>
    <property type="evidence" value="ECO:0007669"/>
    <property type="project" value="TreeGrafter"/>
</dbReference>
<evidence type="ECO:0000256" key="1">
    <source>
        <dbReference type="ARBA" id="ARBA00022490"/>
    </source>
</evidence>
<dbReference type="Proteomes" id="UP000077755">
    <property type="component" value="Chromosome 3"/>
</dbReference>
<reference evidence="9" key="2">
    <citation type="submission" date="2022-03" db="EMBL/GenBank/DDBJ databases">
        <title>Draft title - Genomic analysis of global carrot germplasm unveils the trajectory of domestication and the origin of high carotenoid orange carrot.</title>
        <authorList>
            <person name="Iorizzo M."/>
            <person name="Ellison S."/>
            <person name="Senalik D."/>
            <person name="Macko-Podgorni A."/>
            <person name="Grzebelus D."/>
            <person name="Bostan H."/>
            <person name="Rolling W."/>
            <person name="Curaba J."/>
            <person name="Simon P."/>
        </authorList>
    </citation>
    <scope>NUCLEOTIDE SEQUENCE</scope>
    <source>
        <tissue evidence="9">Leaf</tissue>
    </source>
</reference>
<dbReference type="GO" id="GO:0001732">
    <property type="term" value="P:formation of cytoplasmic translation initiation complex"/>
    <property type="evidence" value="ECO:0007669"/>
    <property type="project" value="UniProtKB-UniRule"/>
</dbReference>
<dbReference type="Gene3D" id="2.130.10.10">
    <property type="entry name" value="YVTN repeat-like/Quinoprotein amine dehydrogenase"/>
    <property type="match status" value="1"/>
</dbReference>
<feature type="repeat" description="WD" evidence="8">
    <location>
        <begin position="148"/>
        <end position="182"/>
    </location>
</feature>
<keyword evidence="10" id="KW-1185">Reference proteome</keyword>
<dbReference type="PROSITE" id="PS50294">
    <property type="entry name" value="WD_REPEATS_REGION"/>
    <property type="match status" value="3"/>
</dbReference>
<evidence type="ECO:0000256" key="4">
    <source>
        <dbReference type="ARBA" id="ARBA00022737"/>
    </source>
</evidence>
<dbReference type="InterPro" id="IPR015943">
    <property type="entry name" value="WD40/YVTN_repeat-like_dom_sf"/>
</dbReference>
<dbReference type="EMBL" id="CP093345">
    <property type="protein sequence ID" value="WOG94981.1"/>
    <property type="molecule type" value="Genomic_DNA"/>
</dbReference>
<dbReference type="InterPro" id="IPR001680">
    <property type="entry name" value="WD40_rpt"/>
</dbReference>
<reference evidence="9" key="1">
    <citation type="journal article" date="2016" name="Nat. Genet.">
        <title>A high-quality carrot genome assembly provides new insights into carotenoid accumulation and asterid genome evolution.</title>
        <authorList>
            <person name="Iorizzo M."/>
            <person name="Ellison S."/>
            <person name="Senalik D."/>
            <person name="Zeng P."/>
            <person name="Satapoomin P."/>
            <person name="Huang J."/>
            <person name="Bowman M."/>
            <person name="Iovene M."/>
            <person name="Sanseverino W."/>
            <person name="Cavagnaro P."/>
            <person name="Yildiz M."/>
            <person name="Macko-Podgorni A."/>
            <person name="Moranska E."/>
            <person name="Grzebelus E."/>
            <person name="Grzebelus D."/>
            <person name="Ashrafi H."/>
            <person name="Zheng Z."/>
            <person name="Cheng S."/>
            <person name="Spooner D."/>
            <person name="Van Deynze A."/>
            <person name="Simon P."/>
        </authorList>
    </citation>
    <scope>NUCLEOTIDE SEQUENCE</scope>
    <source>
        <tissue evidence="9">Leaf</tissue>
    </source>
</reference>
<dbReference type="SUPFAM" id="SSF50978">
    <property type="entry name" value="WD40 repeat-like"/>
    <property type="match status" value="1"/>
</dbReference>
<dbReference type="CDD" id="cd00200">
    <property type="entry name" value="WD40"/>
    <property type="match status" value="1"/>
</dbReference>
<comment type="subcellular location">
    <subcellularLocation>
        <location evidence="7">Cytoplasm</location>
    </subcellularLocation>
</comment>
<dbReference type="GO" id="GO:0003743">
    <property type="term" value="F:translation initiation factor activity"/>
    <property type="evidence" value="ECO:0007669"/>
    <property type="project" value="UniProtKB-UniRule"/>
</dbReference>
<evidence type="ECO:0000256" key="7">
    <source>
        <dbReference type="HAMAP-Rule" id="MF_03008"/>
    </source>
</evidence>
<dbReference type="PROSITE" id="PS50082">
    <property type="entry name" value="WD_REPEATS_2"/>
    <property type="match status" value="5"/>
</dbReference>
<comment type="function">
    <text evidence="7">Component of the eukaryotic translation initiation factor 3 (eIF-3) complex, which is involved in protein synthesis of a specialized repertoire of mRNAs and, together with other initiation factors, stimulates binding of mRNA and methionyl-tRNAi to the 40S ribosome. The eIF-3 complex specifically targets and initiates translation of a subset of mRNAs involved in cell proliferation.</text>
</comment>
<comment type="subunit">
    <text evidence="7">Component of the eukaryotic translation initiation factor 3 (eIF-3) complex.</text>
</comment>
<dbReference type="Pfam" id="PF24805">
    <property type="entry name" value="EIF3I"/>
    <property type="match status" value="1"/>
</dbReference>
<evidence type="ECO:0000256" key="5">
    <source>
        <dbReference type="ARBA" id="ARBA00022917"/>
    </source>
</evidence>
<organism evidence="9 10">
    <name type="scientific">Daucus carota subsp. sativus</name>
    <name type="common">Carrot</name>
    <dbReference type="NCBI Taxonomy" id="79200"/>
    <lineage>
        <taxon>Eukaryota</taxon>
        <taxon>Viridiplantae</taxon>
        <taxon>Streptophyta</taxon>
        <taxon>Embryophyta</taxon>
        <taxon>Tracheophyta</taxon>
        <taxon>Spermatophyta</taxon>
        <taxon>Magnoliopsida</taxon>
        <taxon>eudicotyledons</taxon>
        <taxon>Gunneridae</taxon>
        <taxon>Pentapetalae</taxon>
        <taxon>asterids</taxon>
        <taxon>campanulids</taxon>
        <taxon>Apiales</taxon>
        <taxon>Apiaceae</taxon>
        <taxon>Apioideae</taxon>
        <taxon>Scandiceae</taxon>
        <taxon>Daucinae</taxon>
        <taxon>Daucus</taxon>
        <taxon>Daucus sect. Daucus</taxon>
    </lineage>
</organism>
<name>A0AAF1AWG6_DAUCS</name>
<dbReference type="PROSITE" id="PS00678">
    <property type="entry name" value="WD_REPEATS_1"/>
    <property type="match status" value="2"/>
</dbReference>
<comment type="similarity">
    <text evidence="6">Belongs to the WD repeat STRAP family.</text>
</comment>
<evidence type="ECO:0000313" key="10">
    <source>
        <dbReference type="Proteomes" id="UP000077755"/>
    </source>
</evidence>
<dbReference type="PANTHER" id="PTHR19877">
    <property type="entry name" value="EUKARYOTIC TRANSLATION INITIATION FACTOR 3 SUBUNIT I"/>
    <property type="match status" value="1"/>
</dbReference>
<evidence type="ECO:0000256" key="6">
    <source>
        <dbReference type="ARBA" id="ARBA00038394"/>
    </source>
</evidence>
<protein>
    <recommendedName>
        <fullName evidence="7">Eukaryotic translation initiation factor 3 subunit I</fullName>
        <shortName evidence="7">eIF3i</shortName>
    </recommendedName>
</protein>
<dbReference type="HAMAP" id="MF_03008">
    <property type="entry name" value="eIF3i"/>
    <property type="match status" value="1"/>
</dbReference>
<dbReference type="InterPro" id="IPR036322">
    <property type="entry name" value="WD40_repeat_dom_sf"/>
</dbReference>
<dbReference type="KEGG" id="dcr:108214302"/>
<dbReference type="InterPro" id="IPR020472">
    <property type="entry name" value="WD40_PAC1"/>
</dbReference>
<dbReference type="GO" id="GO:0033290">
    <property type="term" value="C:eukaryotic 48S preinitiation complex"/>
    <property type="evidence" value="ECO:0007669"/>
    <property type="project" value="UniProtKB-UniRule"/>
</dbReference>
<keyword evidence="4" id="KW-0677">Repeat</keyword>
<dbReference type="GO" id="GO:0016282">
    <property type="term" value="C:eukaryotic 43S preinitiation complex"/>
    <property type="evidence" value="ECO:0007669"/>
    <property type="project" value="UniProtKB-UniRule"/>
</dbReference>
<keyword evidence="5 7" id="KW-0648">Protein biosynthesis</keyword>
<feature type="repeat" description="WD" evidence="8">
    <location>
        <begin position="48"/>
        <end position="89"/>
    </location>
</feature>
<feature type="repeat" description="WD" evidence="8">
    <location>
        <begin position="186"/>
        <end position="227"/>
    </location>
</feature>
<feature type="repeat" description="WD" evidence="8">
    <location>
        <begin position="282"/>
        <end position="312"/>
    </location>
</feature>
<dbReference type="AlphaFoldDB" id="A0AAF1AWG6"/>
<proteinExistence type="inferred from homology"/>
<evidence type="ECO:0000313" key="9">
    <source>
        <dbReference type="EMBL" id="WOG94981.1"/>
    </source>
</evidence>
<evidence type="ECO:0000256" key="8">
    <source>
        <dbReference type="PROSITE-ProRule" id="PRU00221"/>
    </source>
</evidence>
<keyword evidence="3 8" id="KW-0853">WD repeat</keyword>
<dbReference type="InterPro" id="IPR027525">
    <property type="entry name" value="eIF3i"/>
</dbReference>
<keyword evidence="2 7" id="KW-0396">Initiation factor</keyword>
<dbReference type="SMART" id="SM00320">
    <property type="entry name" value="WD40"/>
    <property type="match status" value="6"/>
</dbReference>